<dbReference type="PATRIC" id="fig|172049.5.peg.1162"/>
<dbReference type="Gene3D" id="3.30.300.20">
    <property type="match status" value="1"/>
</dbReference>
<feature type="domain" description="KH type-2" evidence="2">
    <location>
        <begin position="7"/>
        <end position="60"/>
    </location>
</feature>
<dbReference type="GO" id="GO:0003723">
    <property type="term" value="F:RNA binding"/>
    <property type="evidence" value="ECO:0007669"/>
    <property type="project" value="UniProtKB-KW"/>
</dbReference>
<dbReference type="EMBL" id="LGFD01000006">
    <property type="protein sequence ID" value="KUK18252.1"/>
    <property type="molecule type" value="Genomic_DNA"/>
</dbReference>
<keyword evidence="1" id="KW-0694">RNA-binding</keyword>
<sequence length="63" mass="7027">MGSKMREELKRMLKVDILEIKYEGDKVIVYVPKNQVRIAVGSGGSAVRAAELVLGKKIEIRGR</sequence>
<evidence type="ECO:0000313" key="4">
    <source>
        <dbReference type="Proteomes" id="UP000053911"/>
    </source>
</evidence>
<dbReference type="InterPro" id="IPR004044">
    <property type="entry name" value="KH_dom_type_2"/>
</dbReference>
<dbReference type="Pfam" id="PF07650">
    <property type="entry name" value="KH_2"/>
    <property type="match status" value="1"/>
</dbReference>
<comment type="caution">
    <text evidence="3">The sequence shown here is derived from an EMBL/GenBank/DDBJ whole genome shotgun (WGS) entry which is preliminary data.</text>
</comment>
<protein>
    <submittedName>
        <fullName evidence="3">RNA-binding protein, containing KH domain</fullName>
    </submittedName>
</protein>
<evidence type="ECO:0000313" key="3">
    <source>
        <dbReference type="EMBL" id="KUK18252.1"/>
    </source>
</evidence>
<dbReference type="Proteomes" id="UP000053911">
    <property type="component" value="Unassembled WGS sequence"/>
</dbReference>
<accession>A0A101EMU3</accession>
<dbReference type="InterPro" id="IPR015946">
    <property type="entry name" value="KH_dom-like_a/b"/>
</dbReference>
<dbReference type="AlphaFoldDB" id="A0A101EMU3"/>
<dbReference type="InterPro" id="IPR009019">
    <property type="entry name" value="KH_sf_prok-type"/>
</dbReference>
<evidence type="ECO:0000256" key="1">
    <source>
        <dbReference type="ARBA" id="ARBA00022884"/>
    </source>
</evidence>
<reference evidence="4" key="1">
    <citation type="journal article" date="2015" name="MBio">
        <title>Genome-Resolved Metagenomic Analysis Reveals Roles for Candidate Phyla and Other Microbial Community Members in Biogeochemical Transformations in Oil Reservoirs.</title>
        <authorList>
            <person name="Hu P."/>
            <person name="Tom L."/>
            <person name="Singh A."/>
            <person name="Thomas B.C."/>
            <person name="Baker B.J."/>
            <person name="Piceno Y.M."/>
            <person name="Andersen G.L."/>
            <person name="Banfield J.F."/>
        </authorList>
    </citation>
    <scope>NUCLEOTIDE SEQUENCE [LARGE SCALE GENOMIC DNA]</scope>
</reference>
<proteinExistence type="predicted"/>
<organism evidence="3 4">
    <name type="scientific">Thermococcus sibiricus</name>
    <dbReference type="NCBI Taxonomy" id="172049"/>
    <lineage>
        <taxon>Archaea</taxon>
        <taxon>Methanobacteriati</taxon>
        <taxon>Methanobacteriota</taxon>
        <taxon>Thermococci</taxon>
        <taxon>Thermococcales</taxon>
        <taxon>Thermococcaceae</taxon>
        <taxon>Thermococcus</taxon>
    </lineage>
</organism>
<gene>
    <name evidence="3" type="ORF">XD54_0500</name>
</gene>
<evidence type="ECO:0000259" key="2">
    <source>
        <dbReference type="Pfam" id="PF07650"/>
    </source>
</evidence>
<dbReference type="SUPFAM" id="SSF54814">
    <property type="entry name" value="Prokaryotic type KH domain (KH-domain type II)"/>
    <property type="match status" value="1"/>
</dbReference>
<name>A0A101EMU3_9EURY</name>